<dbReference type="EMBL" id="SNXE01000004">
    <property type="protein sequence ID" value="TDP09756.1"/>
    <property type="molecule type" value="Genomic_DNA"/>
</dbReference>
<keyword evidence="1" id="KW-0732">Signal</keyword>
<reference evidence="2 3" key="1">
    <citation type="submission" date="2019-03" db="EMBL/GenBank/DDBJ databases">
        <title>Genomic Encyclopedia of Type Strains, Phase IV (KMG-IV): sequencing the most valuable type-strain genomes for metagenomic binning, comparative biology and taxonomic classification.</title>
        <authorList>
            <person name="Goeker M."/>
        </authorList>
    </citation>
    <scope>NUCLEOTIDE SEQUENCE [LARGE SCALE GENOMIC DNA]</scope>
    <source>
        <strain evidence="2 3">DSM 25082</strain>
    </source>
</reference>
<accession>A0A4R6N4A6</accession>
<proteinExistence type="predicted"/>
<evidence type="ECO:0000313" key="3">
    <source>
        <dbReference type="Proteomes" id="UP000295357"/>
    </source>
</evidence>
<sequence>MNWHPASRALTPLVSASLLLASSLLPVLARATSSEQVPVFAPDCLKQAQDWLKQTKALMGNSGAQQNLPAVAEPVAALLAARGVHRAWLATDSLISPPPRYALVQLPDEVPNDADAAAAASPLANCPLGQTYLAYSPGGFLPQPPRFFGPLPPGAAAR</sequence>
<protein>
    <submittedName>
        <fullName evidence="2">Uncharacterized protein</fullName>
    </submittedName>
</protein>
<name>A0A4R6N4A6_9BURK</name>
<organism evidence="2 3">
    <name type="scientific">Roseateles asaccharophilus</name>
    <dbReference type="NCBI Taxonomy" id="582607"/>
    <lineage>
        <taxon>Bacteria</taxon>
        <taxon>Pseudomonadati</taxon>
        <taxon>Pseudomonadota</taxon>
        <taxon>Betaproteobacteria</taxon>
        <taxon>Burkholderiales</taxon>
        <taxon>Sphaerotilaceae</taxon>
        <taxon>Roseateles</taxon>
    </lineage>
</organism>
<dbReference type="Proteomes" id="UP000295357">
    <property type="component" value="Unassembled WGS sequence"/>
</dbReference>
<gene>
    <name evidence="2" type="ORF">DFR39_104321</name>
</gene>
<dbReference type="AlphaFoldDB" id="A0A4R6N4A6"/>
<dbReference type="RefSeq" id="WP_133603715.1">
    <property type="nucleotide sequence ID" value="NZ_JAUFPJ010000004.1"/>
</dbReference>
<keyword evidence="3" id="KW-1185">Reference proteome</keyword>
<feature type="chain" id="PRO_5020720974" evidence="1">
    <location>
        <begin position="32"/>
        <end position="158"/>
    </location>
</feature>
<evidence type="ECO:0000313" key="2">
    <source>
        <dbReference type="EMBL" id="TDP09756.1"/>
    </source>
</evidence>
<comment type="caution">
    <text evidence="2">The sequence shown here is derived from an EMBL/GenBank/DDBJ whole genome shotgun (WGS) entry which is preliminary data.</text>
</comment>
<evidence type="ECO:0000256" key="1">
    <source>
        <dbReference type="SAM" id="SignalP"/>
    </source>
</evidence>
<feature type="signal peptide" evidence="1">
    <location>
        <begin position="1"/>
        <end position="31"/>
    </location>
</feature>